<dbReference type="Proteomes" id="UP000005632">
    <property type="component" value="Chromosome"/>
</dbReference>
<organism evidence="1 2">
    <name type="scientific">Sphaerochaeta pleomorpha (strain ATCC BAA-1885 / DSM 22778 / Grapes)</name>
    <dbReference type="NCBI Taxonomy" id="158190"/>
    <lineage>
        <taxon>Bacteria</taxon>
        <taxon>Pseudomonadati</taxon>
        <taxon>Spirochaetota</taxon>
        <taxon>Spirochaetia</taxon>
        <taxon>Spirochaetales</taxon>
        <taxon>Sphaerochaetaceae</taxon>
        <taxon>Sphaerochaeta</taxon>
    </lineage>
</organism>
<reference evidence="1 2" key="1">
    <citation type="submission" date="2011-11" db="EMBL/GenBank/DDBJ databases">
        <title>Complete sequence of Spirochaeta sp. grapes.</title>
        <authorList>
            <consortium name="US DOE Joint Genome Institute"/>
            <person name="Lucas S."/>
            <person name="Han J."/>
            <person name="Lapidus A."/>
            <person name="Cheng J.-F."/>
            <person name="Goodwin L."/>
            <person name="Pitluck S."/>
            <person name="Peters L."/>
            <person name="Ovchinnikova G."/>
            <person name="Munk A.C."/>
            <person name="Detter J.C."/>
            <person name="Han C."/>
            <person name="Tapia R."/>
            <person name="Land M."/>
            <person name="Hauser L."/>
            <person name="Kyrpides N."/>
            <person name="Ivanova N."/>
            <person name="Pagani I."/>
            <person name="Ritalahtilisa K."/>
            <person name="Loeffler F."/>
            <person name="Woyke T."/>
        </authorList>
    </citation>
    <scope>NUCLEOTIDE SEQUENCE [LARGE SCALE GENOMIC DNA]</scope>
    <source>
        <strain evidence="2">ATCC BAA-1885 / DSM 22778 / Grapes</strain>
    </source>
</reference>
<keyword evidence="2" id="KW-1185">Reference proteome</keyword>
<evidence type="ECO:0000313" key="2">
    <source>
        <dbReference type="Proteomes" id="UP000005632"/>
    </source>
</evidence>
<sequence>MHSETKGSQGIVHAWVNAKEAISKLDFEMASLYMKYVTLKHYTPKGTYPPITLGRKRLMSGTNDTNSSAIIMHI</sequence>
<proteinExistence type="predicted"/>
<dbReference type="HOGENOM" id="CLU_2685952_0_0_12"/>
<dbReference type="KEGG" id="sgp:SpiGrapes_2784"/>
<protein>
    <submittedName>
        <fullName evidence="1">Uncharacterized protein</fullName>
    </submittedName>
</protein>
<accession>G8QWG5</accession>
<evidence type="ECO:0000313" key="1">
    <source>
        <dbReference type="EMBL" id="AEV30541.1"/>
    </source>
</evidence>
<gene>
    <name evidence="1" type="ordered locus">SpiGrapes_2784</name>
</gene>
<name>G8QWG5_SPHPG</name>
<dbReference type="AlphaFoldDB" id="G8QWG5"/>
<dbReference type="EMBL" id="CP003155">
    <property type="protein sequence ID" value="AEV30541.1"/>
    <property type="molecule type" value="Genomic_DNA"/>
</dbReference>